<dbReference type="STRING" id="342668.A0A1B8GQS1"/>
<sequence>MAGMMPDQPFPEYQAGPEISPSLDGMLNLDVEPMFPEFWDIQDTPPFSQEGLDQAPLPWSGPPMGMGVGAPMQPNVESLQQPAMGTLSVAQQELLRSIAMPAHLQYPSARESRSPHSRSPHSATSRRQSGSVTMSSPDHQSRTRKRKSSTDGNEEDHSGDETGQRPVKKTAHNMIEKRYRTNLNDKILALRDSVPSLRVMTKSARGSDGSTEVEDLEGLIPAHKLNKATVLSKATEYIRHLEKRSKRLAEENESMKARVAAFEKLFLSGSMGFNMTPNPTPPPNNQFNFEQQMGFTGGHGPMGGQMPNTQMHSGQMSNRQLPNGQLAPNGNHGVVVGPPQDFRRAHRPPPINQQAYQIHQEPQPLPNRAQGGTNAWGGNGAYFGKIMVGSLAGLMVLDNFSESHSSGGPSEQRGLFALPTQLLTNAAKFLKSSGEINILGHHSSSAQTLSYLRFLLLLGALLSVFLPSFFRRAPPPSSPKSTANATLASLAPTIASPLRLRRRAFLTALQTIWIPAPTPLLSLAALTLKLTKLTLLTLVGAPAYALLTGSSSPSETARIKAWSIALDAQLIGGDPLVSRARLTLTLLASATLPATPARLMLQALHIRILFHNAPFPLSPTLAAHLARKKWSAARALQLITEALPASGTDVSTEPLPPHLLALLAQPAKAVFSDAAIKTAHALTYNTPPLPAEDRAIRSPLDVLAAAFSTSTLHTALESSLLPSSSSSPTLSKLLSTALATAPPGSTPHLRVLTALALFASSSAEREENLGLALAEAAARDPPPETGPLAPKGLLLRTTMSAVEGDVHLALACASTLQRLAYPVTRLRALVDIEGLARPNSVLGFAACYAVLRTLQVKGGEDGAIAGKAMETLAGNLRVGIGGPEGEEVEKSVREGVVGVCVSVVRACVVVGGGGEEEVDAGYGSMSDE</sequence>
<keyword evidence="5" id="KW-1185">Reference proteome</keyword>
<dbReference type="PANTHER" id="PTHR47336">
    <property type="entry name" value="TRANSCRIPTION FACTOR HMS1-RELATED"/>
    <property type="match status" value="1"/>
</dbReference>
<protein>
    <recommendedName>
        <fullName evidence="3">BHLH domain-containing protein</fullName>
    </recommendedName>
</protein>
<dbReference type="InterPro" id="IPR052099">
    <property type="entry name" value="Regulatory_TF_Diverse"/>
</dbReference>
<keyword evidence="1" id="KW-0175">Coiled coil</keyword>
<dbReference type="InterPro" id="IPR011598">
    <property type="entry name" value="bHLH_dom"/>
</dbReference>
<dbReference type="GeneID" id="28837193"/>
<dbReference type="AlphaFoldDB" id="A0A1B8GQS1"/>
<dbReference type="PROSITE" id="PS50888">
    <property type="entry name" value="BHLH"/>
    <property type="match status" value="1"/>
</dbReference>
<dbReference type="SMART" id="SM00353">
    <property type="entry name" value="HLH"/>
    <property type="match status" value="1"/>
</dbReference>
<dbReference type="InterPro" id="IPR019006">
    <property type="entry name" value="Sre1_C"/>
</dbReference>
<evidence type="ECO:0000259" key="3">
    <source>
        <dbReference type="PROSITE" id="PS50888"/>
    </source>
</evidence>
<dbReference type="PANTHER" id="PTHR47336:SF2">
    <property type="entry name" value="TRANSCRIPTION FACTOR HMS1-RELATED"/>
    <property type="match status" value="1"/>
</dbReference>
<dbReference type="SUPFAM" id="SSF47459">
    <property type="entry name" value="HLH, helix-loop-helix DNA-binding domain"/>
    <property type="match status" value="1"/>
</dbReference>
<reference evidence="4 5" key="1">
    <citation type="submission" date="2016-03" db="EMBL/GenBank/DDBJ databases">
        <title>Comparative genomics of Pseudogymnoascus destructans, the fungus causing white-nose syndrome of bats.</title>
        <authorList>
            <person name="Palmer J.M."/>
            <person name="Drees K.P."/>
            <person name="Foster J.T."/>
            <person name="Lindner D.L."/>
        </authorList>
    </citation>
    <scope>NUCLEOTIDE SEQUENCE [LARGE SCALE GENOMIC DNA]</scope>
    <source>
        <strain evidence="4 5">UAMH 10579</strain>
    </source>
</reference>
<dbReference type="Gene3D" id="4.10.280.10">
    <property type="entry name" value="Helix-loop-helix DNA-binding domain"/>
    <property type="match status" value="1"/>
</dbReference>
<evidence type="ECO:0000256" key="1">
    <source>
        <dbReference type="SAM" id="Coils"/>
    </source>
</evidence>
<evidence type="ECO:0000256" key="2">
    <source>
        <dbReference type="SAM" id="MobiDB-lite"/>
    </source>
</evidence>
<dbReference type="OrthoDB" id="2133190at2759"/>
<name>A0A1B8GQS1_9PEZI</name>
<organism evidence="4 5">
    <name type="scientific">Pseudogymnoascus verrucosus</name>
    <dbReference type="NCBI Taxonomy" id="342668"/>
    <lineage>
        <taxon>Eukaryota</taxon>
        <taxon>Fungi</taxon>
        <taxon>Dikarya</taxon>
        <taxon>Ascomycota</taxon>
        <taxon>Pezizomycotina</taxon>
        <taxon>Leotiomycetes</taxon>
        <taxon>Thelebolales</taxon>
        <taxon>Thelebolaceae</taxon>
        <taxon>Pseudogymnoascus</taxon>
    </lineage>
</organism>
<feature type="region of interest" description="Disordered" evidence="2">
    <location>
        <begin position="106"/>
        <end position="172"/>
    </location>
</feature>
<dbReference type="Pfam" id="PF00010">
    <property type="entry name" value="HLH"/>
    <property type="match status" value="1"/>
</dbReference>
<reference evidence="5" key="2">
    <citation type="journal article" date="2018" name="Nat. Commun.">
        <title>Extreme sensitivity to ultraviolet light in the fungal pathogen causing white-nose syndrome of bats.</title>
        <authorList>
            <person name="Palmer J.M."/>
            <person name="Drees K.P."/>
            <person name="Foster J.T."/>
            <person name="Lindner D.L."/>
        </authorList>
    </citation>
    <scope>NUCLEOTIDE SEQUENCE [LARGE SCALE GENOMIC DNA]</scope>
    <source>
        <strain evidence="5">UAMH 10579</strain>
    </source>
</reference>
<feature type="domain" description="BHLH" evidence="3">
    <location>
        <begin position="167"/>
        <end position="241"/>
    </location>
</feature>
<evidence type="ECO:0000313" key="4">
    <source>
        <dbReference type="EMBL" id="OBT98183.1"/>
    </source>
</evidence>
<feature type="compositionally biased region" description="Polar residues" evidence="2">
    <location>
        <begin position="128"/>
        <end position="138"/>
    </location>
</feature>
<gene>
    <name evidence="4" type="ORF">VE01_03807</name>
</gene>
<dbReference type="Proteomes" id="UP000091956">
    <property type="component" value="Unassembled WGS sequence"/>
</dbReference>
<dbReference type="CDD" id="cd11399">
    <property type="entry name" value="bHLHzip_scHMS1_like"/>
    <property type="match status" value="1"/>
</dbReference>
<dbReference type="GO" id="GO:0046983">
    <property type="term" value="F:protein dimerization activity"/>
    <property type="evidence" value="ECO:0007669"/>
    <property type="project" value="InterPro"/>
</dbReference>
<dbReference type="InterPro" id="IPR036638">
    <property type="entry name" value="HLH_DNA-bd_sf"/>
</dbReference>
<dbReference type="RefSeq" id="XP_018131916.1">
    <property type="nucleotide sequence ID" value="XM_018273289.2"/>
</dbReference>
<feature type="coiled-coil region" evidence="1">
    <location>
        <begin position="231"/>
        <end position="265"/>
    </location>
</feature>
<dbReference type="Pfam" id="PF09427">
    <property type="entry name" value="DUF2014"/>
    <property type="match status" value="1"/>
</dbReference>
<dbReference type="GO" id="GO:0032933">
    <property type="term" value="P:SREBP signaling pathway"/>
    <property type="evidence" value="ECO:0007669"/>
    <property type="project" value="InterPro"/>
</dbReference>
<accession>A0A1B8GQS1</accession>
<dbReference type="GO" id="GO:0045944">
    <property type="term" value="P:positive regulation of transcription by RNA polymerase II"/>
    <property type="evidence" value="ECO:0007669"/>
    <property type="project" value="InterPro"/>
</dbReference>
<proteinExistence type="predicted"/>
<dbReference type="EMBL" id="KV460218">
    <property type="protein sequence ID" value="OBT98183.1"/>
    <property type="molecule type" value="Genomic_DNA"/>
</dbReference>
<evidence type="ECO:0000313" key="5">
    <source>
        <dbReference type="Proteomes" id="UP000091956"/>
    </source>
</evidence>